<reference evidence="2 3" key="1">
    <citation type="submission" date="2017-10" db="EMBL/GenBank/DDBJ databases">
        <title>Bifidobacterium genomics.</title>
        <authorList>
            <person name="Lugli G.A."/>
            <person name="Milani C."/>
            <person name="Mancabelli L."/>
        </authorList>
    </citation>
    <scope>NUCLEOTIDE SEQUENCE [LARGE SCALE GENOMIC DNA]</scope>
    <source>
        <strain evidence="2 3">1542B</strain>
    </source>
</reference>
<organism evidence="2 3">
    <name type="scientific">Bifidobacterium thermophilum</name>
    <dbReference type="NCBI Taxonomy" id="33905"/>
    <lineage>
        <taxon>Bacteria</taxon>
        <taxon>Bacillati</taxon>
        <taxon>Actinomycetota</taxon>
        <taxon>Actinomycetes</taxon>
        <taxon>Bifidobacteriales</taxon>
        <taxon>Bifidobacteriaceae</taxon>
        <taxon>Bifidobacterium</taxon>
    </lineage>
</organism>
<feature type="compositionally biased region" description="Basic and acidic residues" evidence="1">
    <location>
        <begin position="49"/>
        <end position="59"/>
    </location>
</feature>
<dbReference type="EMBL" id="PCGY01000002">
    <property type="protein sequence ID" value="PKU93283.1"/>
    <property type="molecule type" value="Genomic_DNA"/>
</dbReference>
<sequence>MSSPSAHTPVRHHETRHRVSTSSQSHLPPCKISEFQTLPPHSASTSSHNDTHTHPDTRAVLRKPSTVRANPHTPALQNRHTGQPNQLKPHRVSTSSHNVIPVSSHTGPAPRNPPPCEPILTKSPPTLQNQQISATATPHPTNPITNWLGHKIADWTDSVMDFKQSARHNDA</sequence>
<evidence type="ECO:0000313" key="2">
    <source>
        <dbReference type="EMBL" id="PKU93283.1"/>
    </source>
</evidence>
<feature type="region of interest" description="Disordered" evidence="1">
    <location>
        <begin position="1"/>
        <end position="143"/>
    </location>
</feature>
<dbReference type="AlphaFoldDB" id="A0A2N3QNN8"/>
<protein>
    <submittedName>
        <fullName evidence="2">Uncharacterized protein</fullName>
    </submittedName>
</protein>
<evidence type="ECO:0000313" key="3">
    <source>
        <dbReference type="Proteomes" id="UP000233727"/>
    </source>
</evidence>
<feature type="compositionally biased region" description="Polar residues" evidence="1">
    <location>
        <begin position="123"/>
        <end position="143"/>
    </location>
</feature>
<comment type="caution">
    <text evidence="2">The sequence shown here is derived from an EMBL/GenBank/DDBJ whole genome shotgun (WGS) entry which is preliminary data.</text>
</comment>
<feature type="compositionally biased region" description="Basic residues" evidence="1">
    <location>
        <begin position="9"/>
        <end position="19"/>
    </location>
</feature>
<feature type="compositionally biased region" description="Polar residues" evidence="1">
    <location>
        <begin position="75"/>
        <end position="106"/>
    </location>
</feature>
<dbReference type="Proteomes" id="UP000233727">
    <property type="component" value="Unassembled WGS sequence"/>
</dbReference>
<proteinExistence type="predicted"/>
<accession>A0A2N3QNN8</accession>
<gene>
    <name evidence="2" type="ORF">CQR47_0057</name>
</gene>
<evidence type="ECO:0000256" key="1">
    <source>
        <dbReference type="SAM" id="MobiDB-lite"/>
    </source>
</evidence>
<name>A0A2N3QNN8_9BIFI</name>